<dbReference type="Pfam" id="PF13613">
    <property type="entry name" value="HTH_Tnp_4"/>
    <property type="match status" value="1"/>
</dbReference>
<dbReference type="InterPro" id="IPR027805">
    <property type="entry name" value="Transposase_HTH_dom"/>
</dbReference>
<name>A0ABP7TX86_9ACTN</name>
<protein>
    <recommendedName>
        <fullName evidence="1">Transposase Helix-turn-helix domain-containing protein</fullName>
    </recommendedName>
</protein>
<feature type="domain" description="Transposase Helix-turn-helix" evidence="1">
    <location>
        <begin position="27"/>
        <end position="73"/>
    </location>
</feature>
<organism evidence="2 3">
    <name type="scientific">Streptomyces plumbiresistens</name>
    <dbReference type="NCBI Taxonomy" id="511811"/>
    <lineage>
        <taxon>Bacteria</taxon>
        <taxon>Bacillati</taxon>
        <taxon>Actinomycetota</taxon>
        <taxon>Actinomycetes</taxon>
        <taxon>Kitasatosporales</taxon>
        <taxon>Streptomycetaceae</taxon>
        <taxon>Streptomyces</taxon>
    </lineage>
</organism>
<keyword evidence="3" id="KW-1185">Reference proteome</keyword>
<evidence type="ECO:0000313" key="2">
    <source>
        <dbReference type="EMBL" id="GAA4032396.1"/>
    </source>
</evidence>
<gene>
    <name evidence="2" type="ORF">GCM10022232_92920</name>
</gene>
<comment type="caution">
    <text evidence="2">The sequence shown here is derived from an EMBL/GenBank/DDBJ whole genome shotgun (WGS) entry which is preliminary data.</text>
</comment>
<reference evidence="3" key="1">
    <citation type="journal article" date="2019" name="Int. J. Syst. Evol. Microbiol.">
        <title>The Global Catalogue of Microorganisms (GCM) 10K type strain sequencing project: providing services to taxonomists for standard genome sequencing and annotation.</title>
        <authorList>
            <consortium name="The Broad Institute Genomics Platform"/>
            <consortium name="The Broad Institute Genome Sequencing Center for Infectious Disease"/>
            <person name="Wu L."/>
            <person name="Ma J."/>
        </authorList>
    </citation>
    <scope>NUCLEOTIDE SEQUENCE [LARGE SCALE GENOMIC DNA]</scope>
    <source>
        <strain evidence="3">JCM 16924</strain>
    </source>
</reference>
<evidence type="ECO:0000259" key="1">
    <source>
        <dbReference type="Pfam" id="PF13613"/>
    </source>
</evidence>
<sequence>MAGVITVGVRAVLYSSTHWAEPVLPRPLEDRVLLVTTYLRTNLTTRQLAPLFGISKSAADRIIDHLGPRLALQPCRRFRKDTMLIVDGIPVPTPDHSIAEQSKIGLGLAACTPGTPPHSCGPSSSCEP</sequence>
<accession>A0ABP7TX86</accession>
<dbReference type="Proteomes" id="UP001500456">
    <property type="component" value="Unassembled WGS sequence"/>
</dbReference>
<proteinExistence type="predicted"/>
<evidence type="ECO:0000313" key="3">
    <source>
        <dbReference type="Proteomes" id="UP001500456"/>
    </source>
</evidence>
<dbReference type="EMBL" id="BAAAZX010000060">
    <property type="protein sequence ID" value="GAA4032396.1"/>
    <property type="molecule type" value="Genomic_DNA"/>
</dbReference>